<evidence type="ECO:0000313" key="3">
    <source>
        <dbReference type="WBParaSite" id="ACAC_0000648401-mRNA-1"/>
    </source>
</evidence>
<organism evidence="2 3">
    <name type="scientific">Angiostrongylus cantonensis</name>
    <name type="common">Rat lungworm</name>
    <dbReference type="NCBI Taxonomy" id="6313"/>
    <lineage>
        <taxon>Eukaryota</taxon>
        <taxon>Metazoa</taxon>
        <taxon>Ecdysozoa</taxon>
        <taxon>Nematoda</taxon>
        <taxon>Chromadorea</taxon>
        <taxon>Rhabditida</taxon>
        <taxon>Rhabditina</taxon>
        <taxon>Rhabditomorpha</taxon>
        <taxon>Strongyloidea</taxon>
        <taxon>Metastrongylidae</taxon>
        <taxon>Angiostrongylus</taxon>
    </lineage>
</organism>
<dbReference type="WBParaSite" id="ACAC_0000648401-mRNA-1">
    <property type="protein sequence ID" value="ACAC_0000648401-mRNA-1"/>
    <property type="gene ID" value="ACAC_0000648401"/>
</dbReference>
<protein>
    <submittedName>
        <fullName evidence="3">MATH domain-containing protein</fullName>
    </submittedName>
</protein>
<accession>A0A0K0D8T9</accession>
<reference evidence="3" key="2">
    <citation type="submission" date="2017-02" db="UniProtKB">
        <authorList>
            <consortium name="WormBaseParasite"/>
        </authorList>
    </citation>
    <scope>IDENTIFICATION</scope>
</reference>
<keyword evidence="2" id="KW-1185">Reference proteome</keyword>
<dbReference type="AlphaFoldDB" id="A0A0K0D8T9"/>
<reference evidence="2" key="1">
    <citation type="submission" date="2012-09" db="EMBL/GenBank/DDBJ databases">
        <authorList>
            <person name="Martin A.A."/>
        </authorList>
    </citation>
    <scope>NUCLEOTIDE SEQUENCE</scope>
</reference>
<dbReference type="Proteomes" id="UP000035642">
    <property type="component" value="Unassembled WGS sequence"/>
</dbReference>
<evidence type="ECO:0000256" key="1">
    <source>
        <dbReference type="SAM" id="MobiDB-lite"/>
    </source>
</evidence>
<feature type="region of interest" description="Disordered" evidence="1">
    <location>
        <begin position="1"/>
        <end position="27"/>
    </location>
</feature>
<name>A0A0K0D8T9_ANGCA</name>
<sequence length="103" mass="11500">MAEESNRANRRSRGRNESYATPGGHRFAQSSGILVNEASSLLEPPQPDSLFGSNIFKFPEFPGTNWHLSIYPGGRNYFQPSMLSVSIHMSVTFPVTKVFLCTF</sequence>
<proteinExistence type="predicted"/>
<evidence type="ECO:0000313" key="2">
    <source>
        <dbReference type="Proteomes" id="UP000035642"/>
    </source>
</evidence>